<dbReference type="AlphaFoldDB" id="A0A7W4WER5"/>
<dbReference type="InterPro" id="IPR053866">
    <property type="entry name" value="PhyR_sigma2"/>
</dbReference>
<dbReference type="EMBL" id="JACHWZ010000014">
    <property type="protein sequence ID" value="MBB3062196.1"/>
    <property type="molecule type" value="Genomic_DNA"/>
</dbReference>
<feature type="domain" description="PhyR sigma2" evidence="6">
    <location>
        <begin position="9"/>
        <end position="60"/>
    </location>
</feature>
<accession>A0A7W4WER5</accession>
<evidence type="ECO:0000256" key="1">
    <source>
        <dbReference type="ARBA" id="ARBA00010641"/>
    </source>
</evidence>
<name>A0A7W4WER5_9GAMM</name>
<dbReference type="GO" id="GO:0016987">
    <property type="term" value="F:sigma factor activity"/>
    <property type="evidence" value="ECO:0007669"/>
    <property type="project" value="UniProtKB-KW"/>
</dbReference>
<reference evidence="7 8" key="1">
    <citation type="submission" date="2020-08" db="EMBL/GenBank/DDBJ databases">
        <title>Genomic Encyclopedia of Type Strains, Phase III (KMG-III): the genomes of soil and plant-associated and newly described type strains.</title>
        <authorList>
            <person name="Whitman W."/>
        </authorList>
    </citation>
    <scope>NUCLEOTIDE SEQUENCE [LARGE SCALE GENOMIC DNA]</scope>
    <source>
        <strain evidence="7 8">CECT 8799</strain>
    </source>
</reference>
<organism evidence="7 8">
    <name type="scientific">Microbulbifer rhizosphaerae</name>
    <dbReference type="NCBI Taxonomy" id="1562603"/>
    <lineage>
        <taxon>Bacteria</taxon>
        <taxon>Pseudomonadati</taxon>
        <taxon>Pseudomonadota</taxon>
        <taxon>Gammaproteobacteria</taxon>
        <taxon>Cellvibrionales</taxon>
        <taxon>Microbulbiferaceae</taxon>
        <taxon>Microbulbifer</taxon>
    </lineage>
</organism>
<dbReference type="InterPro" id="IPR013249">
    <property type="entry name" value="RNA_pol_sigma70_r4_t2"/>
</dbReference>
<keyword evidence="3" id="KW-0731">Sigma factor</keyword>
<evidence type="ECO:0000259" key="5">
    <source>
        <dbReference type="Pfam" id="PF08281"/>
    </source>
</evidence>
<dbReference type="RefSeq" id="WP_183461286.1">
    <property type="nucleotide sequence ID" value="NZ_JACHWZ010000014.1"/>
</dbReference>
<feature type="domain" description="RNA polymerase sigma factor 70 region 4 type 2" evidence="5">
    <location>
        <begin position="103"/>
        <end position="151"/>
    </location>
</feature>
<dbReference type="PANTHER" id="PTHR43133">
    <property type="entry name" value="RNA POLYMERASE ECF-TYPE SIGMA FACTO"/>
    <property type="match status" value="1"/>
</dbReference>
<protein>
    <submittedName>
        <fullName evidence="7">RNA polymerase sigma-70 factor (ECF subfamily)</fullName>
    </submittedName>
</protein>
<evidence type="ECO:0000313" key="8">
    <source>
        <dbReference type="Proteomes" id="UP000535937"/>
    </source>
</evidence>
<gene>
    <name evidence="7" type="ORF">FHS09_003041</name>
</gene>
<dbReference type="Gene3D" id="1.10.1740.10">
    <property type="match status" value="1"/>
</dbReference>
<evidence type="ECO:0000256" key="2">
    <source>
        <dbReference type="ARBA" id="ARBA00023015"/>
    </source>
</evidence>
<dbReference type="InterPro" id="IPR014284">
    <property type="entry name" value="RNA_pol_sigma-70_dom"/>
</dbReference>
<dbReference type="CDD" id="cd06171">
    <property type="entry name" value="Sigma70_r4"/>
    <property type="match status" value="1"/>
</dbReference>
<keyword evidence="2" id="KW-0805">Transcription regulation</keyword>
<dbReference type="GO" id="GO:0006352">
    <property type="term" value="P:DNA-templated transcription initiation"/>
    <property type="evidence" value="ECO:0007669"/>
    <property type="project" value="InterPro"/>
</dbReference>
<evidence type="ECO:0000256" key="4">
    <source>
        <dbReference type="ARBA" id="ARBA00023163"/>
    </source>
</evidence>
<dbReference type="Pfam" id="PF22029">
    <property type="entry name" value="PhyR_sigma2"/>
    <property type="match status" value="1"/>
</dbReference>
<dbReference type="InterPro" id="IPR036388">
    <property type="entry name" value="WH-like_DNA-bd_sf"/>
</dbReference>
<keyword evidence="8" id="KW-1185">Reference proteome</keyword>
<dbReference type="Gene3D" id="1.10.10.10">
    <property type="entry name" value="Winged helix-like DNA-binding domain superfamily/Winged helix DNA-binding domain"/>
    <property type="match status" value="1"/>
</dbReference>
<comment type="caution">
    <text evidence="7">The sequence shown here is derived from an EMBL/GenBank/DDBJ whole genome shotgun (WGS) entry which is preliminary data.</text>
</comment>
<evidence type="ECO:0000313" key="7">
    <source>
        <dbReference type="EMBL" id="MBB3062196.1"/>
    </source>
</evidence>
<evidence type="ECO:0000259" key="6">
    <source>
        <dbReference type="Pfam" id="PF22029"/>
    </source>
</evidence>
<keyword evidence="4" id="KW-0804">Transcription</keyword>
<dbReference type="SUPFAM" id="SSF88946">
    <property type="entry name" value="Sigma2 domain of RNA polymerase sigma factors"/>
    <property type="match status" value="1"/>
</dbReference>
<dbReference type="InterPro" id="IPR013324">
    <property type="entry name" value="RNA_pol_sigma_r3/r4-like"/>
</dbReference>
<dbReference type="GO" id="GO:0003677">
    <property type="term" value="F:DNA binding"/>
    <property type="evidence" value="ECO:0007669"/>
    <property type="project" value="InterPro"/>
</dbReference>
<dbReference type="NCBIfam" id="TIGR02937">
    <property type="entry name" value="sigma70-ECF"/>
    <property type="match status" value="1"/>
</dbReference>
<dbReference type="SUPFAM" id="SSF88659">
    <property type="entry name" value="Sigma3 and sigma4 domains of RNA polymerase sigma factors"/>
    <property type="match status" value="1"/>
</dbReference>
<sequence length="171" mass="19590">MSFEQKVCDQIPHLRRYARSLCGDITEAEDLLQDCLERALRKGHLWRTSGAIRSWLFRLLYNIYLNQRVSARVRRESTAPDAGAALTVDPRQESHVQYCDAVAAIDILPPEQRAALMLIVLEGPSYKEAAQILGINIGTLRSRLSRARETLRRHCERGEDRAEDAHLRRVK</sequence>
<dbReference type="PANTHER" id="PTHR43133:SF25">
    <property type="entry name" value="RNA POLYMERASE SIGMA FACTOR RFAY-RELATED"/>
    <property type="match status" value="1"/>
</dbReference>
<evidence type="ECO:0000256" key="3">
    <source>
        <dbReference type="ARBA" id="ARBA00023082"/>
    </source>
</evidence>
<dbReference type="Pfam" id="PF08281">
    <property type="entry name" value="Sigma70_r4_2"/>
    <property type="match status" value="1"/>
</dbReference>
<dbReference type="Proteomes" id="UP000535937">
    <property type="component" value="Unassembled WGS sequence"/>
</dbReference>
<comment type="similarity">
    <text evidence="1">Belongs to the sigma-70 factor family. ECF subfamily.</text>
</comment>
<proteinExistence type="inferred from homology"/>
<dbReference type="InterPro" id="IPR039425">
    <property type="entry name" value="RNA_pol_sigma-70-like"/>
</dbReference>
<dbReference type="InterPro" id="IPR013325">
    <property type="entry name" value="RNA_pol_sigma_r2"/>
</dbReference>